<feature type="region of interest" description="Disordered" evidence="5">
    <location>
        <begin position="386"/>
        <end position="549"/>
    </location>
</feature>
<protein>
    <submittedName>
        <fullName evidence="7">Integrator complex subunit 9</fullName>
    </submittedName>
</protein>
<dbReference type="SUPFAM" id="SSF56281">
    <property type="entry name" value="Metallo-hydrolase/oxidoreductase"/>
    <property type="match status" value="2"/>
</dbReference>
<gene>
    <name evidence="7" type="ORF">M0813_11313</name>
</gene>
<keyword evidence="8" id="KW-1185">Reference proteome</keyword>
<comment type="caution">
    <text evidence="7">The sequence shown here is derived from an EMBL/GenBank/DDBJ whole genome shotgun (WGS) entry which is preliminary data.</text>
</comment>
<name>A0ABQ8ZEW1_9EUKA</name>
<reference evidence="7" key="1">
    <citation type="submission" date="2022-08" db="EMBL/GenBank/DDBJ databases">
        <title>Novel sulfate-reducing endosymbionts in the free-living metamonad Anaeramoeba.</title>
        <authorList>
            <person name="Jerlstrom-Hultqvist J."/>
            <person name="Cepicka I."/>
            <person name="Gallot-Lavallee L."/>
            <person name="Salas-Leiva D."/>
            <person name="Curtis B.A."/>
            <person name="Zahonova K."/>
            <person name="Pipaliya S."/>
            <person name="Dacks J."/>
            <person name="Roger A.J."/>
        </authorList>
    </citation>
    <scope>NUCLEOTIDE SEQUENCE</scope>
    <source>
        <strain evidence="7">Schooner1</strain>
    </source>
</reference>
<dbReference type="InterPro" id="IPR036866">
    <property type="entry name" value="RibonucZ/Hydroxyglut_hydro"/>
</dbReference>
<dbReference type="PANTHER" id="PTHR46094:SF1">
    <property type="entry name" value="INTEGRATOR COMPLEX SUBUNIT 9"/>
    <property type="match status" value="1"/>
</dbReference>
<evidence type="ECO:0000259" key="6">
    <source>
        <dbReference type="SMART" id="SM01027"/>
    </source>
</evidence>
<dbReference type="Proteomes" id="UP001150062">
    <property type="component" value="Unassembled WGS sequence"/>
</dbReference>
<dbReference type="EMBL" id="JAOAOG010000004">
    <property type="protein sequence ID" value="KAJ6255437.1"/>
    <property type="molecule type" value="Genomic_DNA"/>
</dbReference>
<evidence type="ECO:0000313" key="8">
    <source>
        <dbReference type="Proteomes" id="UP001150062"/>
    </source>
</evidence>
<dbReference type="SMART" id="SM01027">
    <property type="entry name" value="Beta-Casp"/>
    <property type="match status" value="1"/>
</dbReference>
<feature type="compositionally biased region" description="Basic residues" evidence="5">
    <location>
        <begin position="513"/>
        <end position="548"/>
    </location>
</feature>
<sequence>MLIRRLGPTTFLILIQSIEILVDPGVLLDSLLLFLPQYKSTSQQNESSRKTKESNFVKIENVPFMKENNQEIATPLFSDVDLKYVDLILITNTKGMYALPFITERTKFEGKILVTDAVAQIGKMGMRELLSISGEGSKYSSTSSTNKPTSNLSDLSKGGLNSKHNKQKKFSMSNSQKCWRNNEEEIDEYGFRDYVRYTEWKQMYTKEELDSCLNKIETVKYGEHNQILNTLTVSALSSGYELGSCNWIIETSFRKIVVVGPSTINFKQNPNFSLESQMKKKVIDLEKTLAKSKKNIEKEKSRNSFPNSSKMIHQEEQNKHDLEFRQKKDKEKKDLKSGQIKRKMKELNNYEDQGKNLSKKKSNFGRMSSLKEKSLASYDPFLSDLSNPSLSSSTSSSSSYSSSSSSLTSSSGSGSGSDSDSSTGSNYSSSSSSSSSSPSSSSSSASSELPSSSFSNSPTSDPVHSIPNSDFRKDPEKRKKIMSRKRKRHSKRIGKEIIYSGNDDENDSTRDNNHKKKKEKRNNKNKYSNKNKSKHKRNAKYKKKKKYKNDHLKKSISNNNDVEIKNYNDVEINGVKNDEDNNVLNKTKTVRFRKQLEITEEEEEEGEEKFDIKDNNNNFDILVKLTNSNNNIKVEQKWEQKLDQNQMEGKNVIDYKQRMEIDNEGGRERENKIEMGKKEEREREKERGEKEMEEKNEKNDEEKFNPKNNEMSNQVKDITEKTEPMLIEIEQNPIGEKNFVPLSHGEFLFSLNFGMNKTINQNSSNQTSVIQKIKKLKNLIEPQREVQTRLDHFLSFDLSSHLLNADLMIFNQVSQLRQDISLAEMSLRKLGIAVESTIKKGGNVLIPIRTRSLLCQIILYLNTVLSVSRRANIYLISPSASCFISYLNIASEWMNQTLQKKMFHREYPLPLSKLIKERKLKLITKLDSSRKDSIVNEPCVAFVAHATLRCGDALYLLEKWKNDPKNALMFLEPGLEPRRTVLPFVPFQIRVHVFPIEKGIDINGVANIVNATEPKLVVVPKEHTSINFPKELKLQSGKTVKINGIEIDRPIKIKSKQPYEYGLVSKELAQQIDFLKIGESFFCNLNCNYQIEDNNIILIKGEDNKIIKNRALFRTPTVKKILNEIEKLQFSERVWLKEQKNEIEGGIFTFEFEKTDPNFNKSKIIFNSITNETTIVAQNEFARTHLKTVILNSVEEL</sequence>
<feature type="region of interest" description="Disordered" evidence="5">
    <location>
        <begin position="663"/>
        <end position="712"/>
    </location>
</feature>
<evidence type="ECO:0000256" key="3">
    <source>
        <dbReference type="ARBA" id="ARBA00022490"/>
    </source>
</evidence>
<dbReference type="PANTHER" id="PTHR46094">
    <property type="entry name" value="INTEGRATOR COMPLEX SUBUNIT 9"/>
    <property type="match status" value="1"/>
</dbReference>
<dbReference type="InterPro" id="IPR022712">
    <property type="entry name" value="Beta_Casp"/>
</dbReference>
<keyword evidence="3" id="KW-0963">Cytoplasm</keyword>
<feature type="compositionally biased region" description="Low complexity" evidence="5">
    <location>
        <begin position="386"/>
        <end position="461"/>
    </location>
</feature>
<evidence type="ECO:0000256" key="1">
    <source>
        <dbReference type="ARBA" id="ARBA00004123"/>
    </source>
</evidence>
<feature type="compositionally biased region" description="Basic and acidic residues" evidence="5">
    <location>
        <begin position="345"/>
        <end position="354"/>
    </location>
</feature>
<feature type="compositionally biased region" description="Basic and acidic residues" evidence="5">
    <location>
        <begin position="312"/>
        <end position="336"/>
    </location>
</feature>
<dbReference type="Gene3D" id="3.60.15.10">
    <property type="entry name" value="Ribonuclease Z/Hydroxyacylglutathione hydrolase-like"/>
    <property type="match status" value="1"/>
</dbReference>
<feature type="region of interest" description="Disordered" evidence="5">
    <location>
        <begin position="137"/>
        <end position="174"/>
    </location>
</feature>
<dbReference type="Pfam" id="PF10996">
    <property type="entry name" value="Beta-Casp"/>
    <property type="match status" value="1"/>
</dbReference>
<proteinExistence type="predicted"/>
<accession>A0ABQ8ZEW1</accession>
<feature type="compositionally biased region" description="Basic and acidic residues" evidence="5">
    <location>
        <begin position="293"/>
        <end position="302"/>
    </location>
</feature>
<feature type="domain" description="Beta-Casp" evidence="6">
    <location>
        <begin position="854"/>
        <end position="981"/>
    </location>
</feature>
<feature type="compositionally biased region" description="Basic and acidic residues" evidence="5">
    <location>
        <begin position="663"/>
        <end position="705"/>
    </location>
</feature>
<feature type="compositionally biased region" description="Low complexity" evidence="5">
    <location>
        <begin position="137"/>
        <end position="153"/>
    </location>
</feature>
<evidence type="ECO:0000256" key="5">
    <source>
        <dbReference type="SAM" id="MobiDB-lite"/>
    </source>
</evidence>
<evidence type="ECO:0000256" key="4">
    <source>
        <dbReference type="ARBA" id="ARBA00023242"/>
    </source>
</evidence>
<evidence type="ECO:0000256" key="2">
    <source>
        <dbReference type="ARBA" id="ARBA00004496"/>
    </source>
</evidence>
<keyword evidence="4" id="KW-0539">Nucleus</keyword>
<organism evidence="7 8">
    <name type="scientific">Anaeramoeba flamelloides</name>
    <dbReference type="NCBI Taxonomy" id="1746091"/>
    <lineage>
        <taxon>Eukaryota</taxon>
        <taxon>Metamonada</taxon>
        <taxon>Anaeramoebidae</taxon>
        <taxon>Anaeramoeba</taxon>
    </lineage>
</organism>
<comment type="subcellular location">
    <subcellularLocation>
        <location evidence="2">Cytoplasm</location>
    </subcellularLocation>
    <subcellularLocation>
        <location evidence="1">Nucleus</location>
    </subcellularLocation>
</comment>
<dbReference type="Gene3D" id="3.40.50.10890">
    <property type="match status" value="1"/>
</dbReference>
<evidence type="ECO:0000313" key="7">
    <source>
        <dbReference type="EMBL" id="KAJ6255437.1"/>
    </source>
</evidence>
<feature type="region of interest" description="Disordered" evidence="5">
    <location>
        <begin position="293"/>
        <end position="365"/>
    </location>
</feature>
<feature type="compositionally biased region" description="Basic residues" evidence="5">
    <location>
        <begin position="478"/>
        <end position="492"/>
    </location>
</feature>
<dbReference type="InterPro" id="IPR027074">
    <property type="entry name" value="Integrator_9su"/>
</dbReference>